<evidence type="ECO:0000313" key="14">
    <source>
        <dbReference type="Proteomes" id="UP000886611"/>
    </source>
</evidence>
<dbReference type="GO" id="GO:0009311">
    <property type="term" value="P:oligosaccharide metabolic process"/>
    <property type="evidence" value="ECO:0007669"/>
    <property type="project" value="TreeGrafter"/>
</dbReference>
<protein>
    <submittedName>
        <fullName evidence="13">SIA8F sialyltransferase</fullName>
    </submittedName>
</protein>
<evidence type="ECO:0000256" key="7">
    <source>
        <dbReference type="ARBA" id="ARBA00022989"/>
    </source>
</evidence>
<evidence type="ECO:0000256" key="5">
    <source>
        <dbReference type="ARBA" id="ARBA00022692"/>
    </source>
</evidence>
<dbReference type="EMBL" id="JAATIS010004753">
    <property type="protein sequence ID" value="KAG2460534.1"/>
    <property type="molecule type" value="Genomic_DNA"/>
</dbReference>
<keyword evidence="11" id="KW-0325">Glycoprotein</keyword>
<accession>A0A8X7X414</accession>
<dbReference type="PIRSF" id="PIRSF005557">
    <property type="entry name" value="Sialyl_trans"/>
    <property type="match status" value="1"/>
</dbReference>
<dbReference type="PANTHER" id="PTHR11987">
    <property type="entry name" value="ALPHA-2,8-SIALYLTRANSFERASE"/>
    <property type="match status" value="1"/>
</dbReference>
<keyword evidence="5" id="KW-0812">Transmembrane</keyword>
<name>A0A8X7X414_POLSE</name>
<reference evidence="13 14" key="1">
    <citation type="journal article" date="2021" name="Cell">
        <title>Tracing the genetic footprints of vertebrate landing in non-teleost ray-finned fishes.</title>
        <authorList>
            <person name="Bi X."/>
            <person name="Wang K."/>
            <person name="Yang L."/>
            <person name="Pan H."/>
            <person name="Jiang H."/>
            <person name="Wei Q."/>
            <person name="Fang M."/>
            <person name="Yu H."/>
            <person name="Zhu C."/>
            <person name="Cai Y."/>
            <person name="He Y."/>
            <person name="Gan X."/>
            <person name="Zeng H."/>
            <person name="Yu D."/>
            <person name="Zhu Y."/>
            <person name="Jiang H."/>
            <person name="Qiu Q."/>
            <person name="Yang H."/>
            <person name="Zhang Y.E."/>
            <person name="Wang W."/>
            <person name="Zhu M."/>
            <person name="He S."/>
            <person name="Zhang G."/>
        </authorList>
    </citation>
    <scope>NUCLEOTIDE SEQUENCE [LARGE SCALE GENOMIC DNA]</scope>
    <source>
        <strain evidence="13">Bchr_013</strain>
    </source>
</reference>
<sequence length="345" mass="39418">MAVLSWWSDLAGYFRKRTRLRLLNSYTTQQRSASKFLEGQVAFSHVRLSINRYDYTRLNGHGKQAVQRLRSGECKQCLERIALKKECNAVIEAIISKRNTPLGSNVIYDGENKKNMKITPKIFSTFPQESPFINLTYENCSVVGNGGILEDSGCGIQIDNTNFVIRCNLPPLNRDVGYKTNLVTANPSTLFEKFAGPAERHRHFVDSVDVYGTTLLALPAFSYKRNTAVSFRALNTLQDFKSQVQPIFLNPKYLQNLAQFWRHHGFQASQLSSGFTIVSLALELCHNIHIYGFWPFTDGLEGQHLKHHYYDDCKAKTIHNLPAEFRWLLTLHKKGILQMHLGKCK</sequence>
<evidence type="ECO:0000256" key="11">
    <source>
        <dbReference type="ARBA" id="ARBA00023180"/>
    </source>
</evidence>
<feature type="non-terminal residue" evidence="13">
    <location>
        <position position="1"/>
    </location>
</feature>
<dbReference type="InterPro" id="IPR012163">
    <property type="entry name" value="Sialyl_trans"/>
</dbReference>
<evidence type="ECO:0000256" key="2">
    <source>
        <dbReference type="ARBA" id="ARBA00006003"/>
    </source>
</evidence>
<dbReference type="GO" id="GO:0000139">
    <property type="term" value="C:Golgi membrane"/>
    <property type="evidence" value="ECO:0007669"/>
    <property type="project" value="UniProtKB-SubCell"/>
</dbReference>
<evidence type="ECO:0000256" key="10">
    <source>
        <dbReference type="ARBA" id="ARBA00023157"/>
    </source>
</evidence>
<keyword evidence="10" id="KW-1015">Disulfide bond</keyword>
<evidence type="ECO:0000256" key="12">
    <source>
        <dbReference type="PIRSR" id="PIRSR005557-2"/>
    </source>
</evidence>
<comment type="subcellular location">
    <subcellularLocation>
        <location evidence="1">Golgi apparatus membrane</location>
        <topology evidence="1">Single-pass type II membrane protein</topology>
    </subcellularLocation>
</comment>
<dbReference type="InterPro" id="IPR001675">
    <property type="entry name" value="Glyco_trans_29"/>
</dbReference>
<dbReference type="GO" id="GO:0003828">
    <property type="term" value="F:alpha-N-acetylneuraminate alpha-2,8-sialyltransferase activity"/>
    <property type="evidence" value="ECO:0007669"/>
    <property type="project" value="TreeGrafter"/>
</dbReference>
<keyword evidence="3 13" id="KW-0328">Glycosyltransferase</keyword>
<evidence type="ECO:0000256" key="4">
    <source>
        <dbReference type="ARBA" id="ARBA00022679"/>
    </source>
</evidence>
<keyword evidence="9" id="KW-0472">Membrane</keyword>
<feature type="disulfide bond" evidence="12">
    <location>
        <begin position="140"/>
        <end position="285"/>
    </location>
</feature>
<evidence type="ECO:0000256" key="9">
    <source>
        <dbReference type="ARBA" id="ARBA00023136"/>
    </source>
</evidence>
<feature type="non-terminal residue" evidence="13">
    <location>
        <position position="345"/>
    </location>
</feature>
<organism evidence="13 14">
    <name type="scientific">Polypterus senegalus</name>
    <name type="common">Senegal bichir</name>
    <dbReference type="NCBI Taxonomy" id="55291"/>
    <lineage>
        <taxon>Eukaryota</taxon>
        <taxon>Metazoa</taxon>
        <taxon>Chordata</taxon>
        <taxon>Craniata</taxon>
        <taxon>Vertebrata</taxon>
        <taxon>Euteleostomi</taxon>
        <taxon>Actinopterygii</taxon>
        <taxon>Polypteriformes</taxon>
        <taxon>Polypteridae</taxon>
        <taxon>Polypterus</taxon>
    </lineage>
</organism>
<dbReference type="InterPro" id="IPR050943">
    <property type="entry name" value="Glycosyltr_29_Sialyltrsf"/>
</dbReference>
<dbReference type="PANTHER" id="PTHR11987:SF50">
    <property type="entry name" value="ALPHA-2,8-SIALYLTRANSFERASE 8F"/>
    <property type="match status" value="1"/>
</dbReference>
<evidence type="ECO:0000256" key="6">
    <source>
        <dbReference type="ARBA" id="ARBA00022968"/>
    </source>
</evidence>
<comment type="similarity">
    <text evidence="2">Belongs to the glycosyltransferase 29 family.</text>
</comment>
<dbReference type="Pfam" id="PF00777">
    <property type="entry name" value="Glyco_transf_29"/>
    <property type="match status" value="1"/>
</dbReference>
<keyword evidence="4" id="KW-0808">Transferase</keyword>
<evidence type="ECO:0000256" key="1">
    <source>
        <dbReference type="ARBA" id="ARBA00004323"/>
    </source>
</evidence>
<keyword evidence="14" id="KW-1185">Reference proteome</keyword>
<comment type="caution">
    <text evidence="13">The sequence shown here is derived from an EMBL/GenBank/DDBJ whole genome shotgun (WGS) entry which is preliminary data.</text>
</comment>
<dbReference type="AlphaFoldDB" id="A0A8X7X414"/>
<dbReference type="Gene3D" id="3.90.1480.20">
    <property type="entry name" value="Glycosyl transferase family 29"/>
    <property type="match status" value="1"/>
</dbReference>
<keyword evidence="7" id="KW-1133">Transmembrane helix</keyword>
<dbReference type="Proteomes" id="UP000886611">
    <property type="component" value="Unassembled WGS sequence"/>
</dbReference>
<evidence type="ECO:0000256" key="3">
    <source>
        <dbReference type="ARBA" id="ARBA00022676"/>
    </source>
</evidence>
<dbReference type="GO" id="GO:0006491">
    <property type="term" value="P:N-glycan processing"/>
    <property type="evidence" value="ECO:0007669"/>
    <property type="project" value="TreeGrafter"/>
</dbReference>
<evidence type="ECO:0000313" key="13">
    <source>
        <dbReference type="EMBL" id="KAG2460534.1"/>
    </source>
</evidence>
<keyword evidence="6" id="KW-0735">Signal-anchor</keyword>
<keyword evidence="8" id="KW-0333">Golgi apparatus</keyword>
<gene>
    <name evidence="13" type="primary">St8sia6</name>
    <name evidence="13" type="ORF">GTO96_0011032</name>
</gene>
<evidence type="ECO:0000256" key="8">
    <source>
        <dbReference type="ARBA" id="ARBA00023034"/>
    </source>
</evidence>
<proteinExistence type="inferred from homology"/>
<dbReference type="InterPro" id="IPR038578">
    <property type="entry name" value="GT29-like_sf"/>
</dbReference>